<evidence type="ECO:0000313" key="2">
    <source>
        <dbReference type="Proteomes" id="UP000242381"/>
    </source>
</evidence>
<organism evidence="1 2">
    <name type="scientific">Rhizopus microsporus</name>
    <dbReference type="NCBI Taxonomy" id="58291"/>
    <lineage>
        <taxon>Eukaryota</taxon>
        <taxon>Fungi</taxon>
        <taxon>Fungi incertae sedis</taxon>
        <taxon>Mucoromycota</taxon>
        <taxon>Mucoromycotina</taxon>
        <taxon>Mucoromycetes</taxon>
        <taxon>Mucorales</taxon>
        <taxon>Mucorineae</taxon>
        <taxon>Rhizopodaceae</taxon>
        <taxon>Rhizopus</taxon>
    </lineage>
</organism>
<name>A0A1X0RRU3_RHIZD</name>
<gene>
    <name evidence="1" type="ORF">BCV71DRAFT_238189</name>
</gene>
<dbReference type="Proteomes" id="UP000242381">
    <property type="component" value="Unassembled WGS sequence"/>
</dbReference>
<protein>
    <submittedName>
        <fullName evidence="1">Uncharacterized protein</fullName>
    </submittedName>
</protein>
<sequence length="131" mass="15052">MPQFKFTVCSNLFSKNVPLSSKMVHLRVDALCRRMQLCHYGDQCRPALIPSSYLNEHLLHYQLYPLVIEPVKEVSSKTEIGASRETIPESSLLNEKDNLQSSISWVKKYNPVFMSVAAKRLRVKDDKHSTD</sequence>
<evidence type="ECO:0000313" key="1">
    <source>
        <dbReference type="EMBL" id="ORE14704.1"/>
    </source>
</evidence>
<accession>A0A1X0RRU3</accession>
<dbReference type="EMBL" id="KV921457">
    <property type="protein sequence ID" value="ORE14704.1"/>
    <property type="molecule type" value="Genomic_DNA"/>
</dbReference>
<proteinExistence type="predicted"/>
<reference evidence="1 2" key="1">
    <citation type="journal article" date="2016" name="Proc. Natl. Acad. Sci. U.S.A.">
        <title>Lipid metabolic changes in an early divergent fungus govern the establishment of a mutualistic symbiosis with endobacteria.</title>
        <authorList>
            <person name="Lastovetsky O.A."/>
            <person name="Gaspar M.L."/>
            <person name="Mondo S.J."/>
            <person name="LaButti K.M."/>
            <person name="Sandor L."/>
            <person name="Grigoriev I.V."/>
            <person name="Henry S.A."/>
            <person name="Pawlowska T.E."/>
        </authorList>
    </citation>
    <scope>NUCLEOTIDE SEQUENCE [LARGE SCALE GENOMIC DNA]</scope>
    <source>
        <strain evidence="1 2">ATCC 11559</strain>
    </source>
</reference>
<dbReference type="AlphaFoldDB" id="A0A1X0RRU3"/>